<dbReference type="Gene3D" id="3.30.70.2190">
    <property type="match status" value="1"/>
</dbReference>
<dbReference type="PANTHER" id="PTHR43716:SF2">
    <property type="entry name" value="BLL6224 PROTEIN"/>
    <property type="match status" value="1"/>
</dbReference>
<sequence>MILNEFLQAAAEVVGVENLLLGTDTVGFDVDWRGRYQGKALCVARPGSTQEVSELMALCMRHGVEVVPQGGNTGLCGAATPSADGNQMVVWLGRMNNVRAFSEIDGSITLDAGCVLETVQNLVAEQGYFFPMSLGAEGSCQIGGNIATNAGGTAVLRYGPMRDLVLGLEVVLPDGTVHDWLTPLRKNNTGYDLKQLFMGAEGTLGIITAATLKVFPAPKVRELAMVTLHSVGQALTLLHRVRRSLGERLLSCEIINWAQVALVLKHAQGAHWPFAEPSPWCLLIEVTETLEGYDLRGALETELEKALEAELITDAVVATSQAQQNSLWQLRHSVSEANKLEGYGVTHDTAVPLSQQGVFATEVEQRLMQAYPQGQVLMVGHIGDGNIHVIHMFQRDQHSAEQLASATRGVHQLVDDVTLSLGGTVSAEHGIGQTNKARLQASRSPQDLALMKAIKGVIDPDRRMNPGKVFD</sequence>
<keyword evidence="6" id="KW-1185">Reference proteome</keyword>
<accession>A0ABX0YG22</accession>
<dbReference type="InterPro" id="IPR016164">
    <property type="entry name" value="FAD-linked_Oxase-like_C"/>
</dbReference>
<dbReference type="EMBL" id="JAAVJI010000007">
    <property type="protein sequence ID" value="NJP01847.1"/>
    <property type="molecule type" value="Genomic_DNA"/>
</dbReference>
<dbReference type="Pfam" id="PF02913">
    <property type="entry name" value="FAD-oxidase_C"/>
    <property type="match status" value="1"/>
</dbReference>
<evidence type="ECO:0000256" key="2">
    <source>
        <dbReference type="ARBA" id="ARBA00022630"/>
    </source>
</evidence>
<dbReference type="Gene3D" id="3.30.70.2740">
    <property type="match status" value="1"/>
</dbReference>
<dbReference type="SUPFAM" id="SSF55103">
    <property type="entry name" value="FAD-linked oxidases, C-terminal domain"/>
    <property type="match status" value="1"/>
</dbReference>
<dbReference type="Gene3D" id="1.10.45.10">
    <property type="entry name" value="Vanillyl-alcohol Oxidase, Chain A, domain 4"/>
    <property type="match status" value="1"/>
</dbReference>
<dbReference type="InterPro" id="IPR006094">
    <property type="entry name" value="Oxid_FAD_bind_N"/>
</dbReference>
<dbReference type="InterPro" id="IPR036318">
    <property type="entry name" value="FAD-bd_PCMH-like_sf"/>
</dbReference>
<dbReference type="Gene3D" id="3.30.43.10">
    <property type="entry name" value="Uridine Diphospho-n-acetylenolpyruvylglucosamine Reductase, domain 2"/>
    <property type="match status" value="1"/>
</dbReference>
<dbReference type="SUPFAM" id="SSF56176">
    <property type="entry name" value="FAD-binding/transporter-associated domain-like"/>
    <property type="match status" value="1"/>
</dbReference>
<comment type="caution">
    <text evidence="5">The sequence shown here is derived from an EMBL/GenBank/DDBJ whole genome shotgun (WGS) entry which is preliminary data.</text>
</comment>
<dbReference type="PANTHER" id="PTHR43716">
    <property type="entry name" value="D-2-HYDROXYGLUTARATE DEHYDROGENASE, MITOCHONDRIAL"/>
    <property type="match status" value="1"/>
</dbReference>
<dbReference type="Proteomes" id="UP000746535">
    <property type="component" value="Unassembled WGS sequence"/>
</dbReference>
<dbReference type="InterPro" id="IPR016166">
    <property type="entry name" value="FAD-bd_PCMH"/>
</dbReference>
<keyword evidence="3" id="KW-0274">FAD</keyword>
<dbReference type="InterPro" id="IPR051264">
    <property type="entry name" value="FAD-oxidored/transferase_4"/>
</dbReference>
<evidence type="ECO:0000259" key="4">
    <source>
        <dbReference type="PROSITE" id="PS51387"/>
    </source>
</evidence>
<keyword evidence="2" id="KW-0285">Flavoprotein</keyword>
<proteinExistence type="inferred from homology"/>
<evidence type="ECO:0000256" key="3">
    <source>
        <dbReference type="ARBA" id="ARBA00022827"/>
    </source>
</evidence>
<dbReference type="InterPro" id="IPR016169">
    <property type="entry name" value="FAD-bd_PCMH_sub2"/>
</dbReference>
<protein>
    <submittedName>
        <fullName evidence="5">FAD-binding oxidoreductase</fullName>
    </submittedName>
</protein>
<feature type="domain" description="FAD-binding PCMH-type" evidence="4">
    <location>
        <begin position="36"/>
        <end position="217"/>
    </location>
</feature>
<name>A0ABX0YG22_9PSED</name>
<dbReference type="InterPro" id="IPR016167">
    <property type="entry name" value="FAD-bd_PCMH_sub1"/>
</dbReference>
<organism evidence="5 6">
    <name type="scientific">Pseudomonas quercus</name>
    <dbReference type="NCBI Taxonomy" id="2722792"/>
    <lineage>
        <taxon>Bacteria</taxon>
        <taxon>Pseudomonadati</taxon>
        <taxon>Pseudomonadota</taxon>
        <taxon>Gammaproteobacteria</taxon>
        <taxon>Pseudomonadales</taxon>
        <taxon>Pseudomonadaceae</taxon>
        <taxon>Pseudomonas</taxon>
    </lineage>
</organism>
<reference evidence="5 6" key="1">
    <citation type="submission" date="2020-03" db="EMBL/GenBank/DDBJ databases">
        <authorList>
            <person name="Wang L."/>
            <person name="He N."/>
            <person name="Li Y."/>
            <person name="Fang Y."/>
            <person name="Zhang F."/>
        </authorList>
    </citation>
    <scope>NUCLEOTIDE SEQUENCE [LARGE SCALE GENOMIC DNA]</scope>
    <source>
        <strain evidence="6">hsmgli-8</strain>
    </source>
</reference>
<dbReference type="Gene3D" id="3.30.465.10">
    <property type="match status" value="1"/>
</dbReference>
<dbReference type="InterPro" id="IPR016171">
    <property type="entry name" value="Vanillyl_alc_oxidase_C-sub2"/>
</dbReference>
<evidence type="ECO:0000313" key="5">
    <source>
        <dbReference type="EMBL" id="NJP01847.1"/>
    </source>
</evidence>
<dbReference type="Pfam" id="PF01565">
    <property type="entry name" value="FAD_binding_4"/>
    <property type="match status" value="1"/>
</dbReference>
<evidence type="ECO:0000313" key="6">
    <source>
        <dbReference type="Proteomes" id="UP000746535"/>
    </source>
</evidence>
<gene>
    <name evidence="5" type="ORF">HBH25_13410</name>
</gene>
<dbReference type="PROSITE" id="PS51387">
    <property type="entry name" value="FAD_PCMH"/>
    <property type="match status" value="1"/>
</dbReference>
<comment type="similarity">
    <text evidence="1">Belongs to the FAD-binding oxidoreductase/transferase type 4 family.</text>
</comment>
<dbReference type="InterPro" id="IPR004113">
    <property type="entry name" value="FAD-bd_oxidored_4_C"/>
</dbReference>
<evidence type="ECO:0000256" key="1">
    <source>
        <dbReference type="ARBA" id="ARBA00008000"/>
    </source>
</evidence>